<dbReference type="EMBL" id="FQWV01000005">
    <property type="protein sequence ID" value="SHH24035.1"/>
    <property type="molecule type" value="Genomic_DNA"/>
</dbReference>
<evidence type="ECO:0000256" key="1">
    <source>
        <dbReference type="SAM" id="MobiDB-lite"/>
    </source>
</evidence>
<dbReference type="AlphaFoldDB" id="A0A1M5RCJ2"/>
<protein>
    <submittedName>
        <fullName evidence="2">Uncharacterized protein</fullName>
    </submittedName>
</protein>
<evidence type="ECO:0000313" key="2">
    <source>
        <dbReference type="EMBL" id="SHH24035.1"/>
    </source>
</evidence>
<feature type="compositionally biased region" description="Low complexity" evidence="1">
    <location>
        <begin position="76"/>
        <end position="89"/>
    </location>
</feature>
<feature type="compositionally biased region" description="Basic and acidic residues" evidence="1">
    <location>
        <begin position="91"/>
        <end position="106"/>
    </location>
</feature>
<proteinExistence type="predicted"/>
<feature type="region of interest" description="Disordered" evidence="1">
    <location>
        <begin position="66"/>
        <end position="148"/>
    </location>
</feature>
<reference evidence="2 3" key="1">
    <citation type="submission" date="2016-11" db="EMBL/GenBank/DDBJ databases">
        <authorList>
            <person name="Jaros S."/>
            <person name="Januszkiewicz K."/>
            <person name="Wedrychowicz H."/>
        </authorList>
    </citation>
    <scope>NUCLEOTIDE SEQUENCE [LARGE SCALE GENOMIC DNA]</scope>
    <source>
        <strain evidence="2 3">DSM 9297</strain>
    </source>
</reference>
<keyword evidence="3" id="KW-1185">Reference proteome</keyword>
<dbReference type="STRING" id="43928.SAMN05443636_2142"/>
<sequence length="148" mass="16035">MTDTEYIEYQCRSCQLFTLADERADHARYRECPDCFRVPDLRREPVDYRLPSLRWAIAAAPLDLTTSQSEGEAEAARGAASAPSGAEAGADAERGLAPDRAARAHEGVPTGTTENERRSAPGRARATRADGGSPVATKQVTLTRWTGE</sequence>
<name>A0A1M5RCJ2_9EURY</name>
<evidence type="ECO:0000313" key="3">
    <source>
        <dbReference type="Proteomes" id="UP000184357"/>
    </source>
</evidence>
<dbReference type="Proteomes" id="UP000184357">
    <property type="component" value="Unassembled WGS sequence"/>
</dbReference>
<gene>
    <name evidence="2" type="ORF">SAMN05443636_2142</name>
</gene>
<organism evidence="2 3">
    <name type="scientific">Halobaculum gomorrense</name>
    <dbReference type="NCBI Taxonomy" id="43928"/>
    <lineage>
        <taxon>Archaea</taxon>
        <taxon>Methanobacteriati</taxon>
        <taxon>Methanobacteriota</taxon>
        <taxon>Stenosarchaea group</taxon>
        <taxon>Halobacteria</taxon>
        <taxon>Halobacteriales</taxon>
        <taxon>Haloferacaceae</taxon>
        <taxon>Halobaculum</taxon>
    </lineage>
</organism>
<feature type="compositionally biased region" description="Polar residues" evidence="1">
    <location>
        <begin position="136"/>
        <end position="148"/>
    </location>
</feature>
<accession>A0A1M5RCJ2</accession>